<keyword evidence="2" id="KW-0238">DNA-binding</keyword>
<dbReference type="EnsemblMetazoa" id="PPA22639.1">
    <property type="protein sequence ID" value="PPA22639.1"/>
    <property type="gene ID" value="WBGene00112193"/>
</dbReference>
<evidence type="ECO:0000256" key="2">
    <source>
        <dbReference type="ARBA" id="ARBA00023125"/>
    </source>
</evidence>
<feature type="signal peptide" evidence="6">
    <location>
        <begin position="1"/>
        <end position="17"/>
    </location>
</feature>
<dbReference type="InterPro" id="IPR040454">
    <property type="entry name" value="TF_IIIC_Tfc1/Sfc1"/>
</dbReference>
<name>A0A2A6B6Z0_PRIPA</name>
<evidence type="ECO:0000256" key="1">
    <source>
        <dbReference type="ARBA" id="ARBA00004123"/>
    </source>
</evidence>
<dbReference type="Gene3D" id="3.30.200.160">
    <property type="entry name" value="TFIIIC, subcomplex tauA, subunit Sfc1, barrel domain"/>
    <property type="match status" value="1"/>
</dbReference>
<dbReference type="GO" id="GO:0003677">
    <property type="term" value="F:DNA binding"/>
    <property type="evidence" value="ECO:0007669"/>
    <property type="project" value="UniProtKB-KW"/>
</dbReference>
<dbReference type="SUPFAM" id="SSF56436">
    <property type="entry name" value="C-type lectin-like"/>
    <property type="match status" value="1"/>
</dbReference>
<feature type="region of interest" description="Disordered" evidence="5">
    <location>
        <begin position="199"/>
        <end position="230"/>
    </location>
</feature>
<dbReference type="CDD" id="cd00037">
    <property type="entry name" value="CLECT"/>
    <property type="match status" value="1"/>
</dbReference>
<evidence type="ECO:0000256" key="5">
    <source>
        <dbReference type="SAM" id="MobiDB-lite"/>
    </source>
</evidence>
<dbReference type="Pfam" id="PF17682">
    <property type="entry name" value="Tau95_N"/>
    <property type="match status" value="1"/>
</dbReference>
<reference evidence="8" key="1">
    <citation type="journal article" date="2008" name="Nat. Genet.">
        <title>The Pristionchus pacificus genome provides a unique perspective on nematode lifestyle and parasitism.</title>
        <authorList>
            <person name="Dieterich C."/>
            <person name="Clifton S.W."/>
            <person name="Schuster L.N."/>
            <person name="Chinwalla A."/>
            <person name="Delehaunty K."/>
            <person name="Dinkelacker I."/>
            <person name="Fulton L."/>
            <person name="Fulton R."/>
            <person name="Godfrey J."/>
            <person name="Minx P."/>
            <person name="Mitreva M."/>
            <person name="Roeseler W."/>
            <person name="Tian H."/>
            <person name="Witte H."/>
            <person name="Yang S.P."/>
            <person name="Wilson R.K."/>
            <person name="Sommer R.J."/>
        </authorList>
    </citation>
    <scope>NUCLEOTIDE SEQUENCE [LARGE SCALE GENOMIC DNA]</scope>
    <source>
        <strain evidence="8">PS312</strain>
    </source>
</reference>
<dbReference type="AlphaFoldDB" id="A0A2A6B6Z0"/>
<evidence type="ECO:0000256" key="6">
    <source>
        <dbReference type="SAM" id="SignalP"/>
    </source>
</evidence>
<dbReference type="PANTHER" id="PTHR13230:SF5">
    <property type="entry name" value="GENERAL TRANSCRIPTION FACTOR 3C POLYPEPTIDE 5"/>
    <property type="match status" value="1"/>
</dbReference>
<dbReference type="InterPro" id="IPR001304">
    <property type="entry name" value="C-type_lectin-like"/>
</dbReference>
<dbReference type="InterPro" id="IPR019136">
    <property type="entry name" value="TF_IIIC_su-5_HTH"/>
</dbReference>
<sequence>MLPKTFLFLFFLPFIISAPRNGLRSQDEFESLSSPPSLPTNDPPSSSLTELEAKLNERMRIIYSDLSSRMDTIEEAIHQVHNSNEKGEWLERDDKSSYRLHEERRKWKEAQSICQSEGASLVTVDSEGENGFVTQIVKTKPHIDFVWLKMKNRPKVTPIDVQFSNITDKDQHNQCTVICSDSSWALRSCDQLRPFICKRDPPLPPKSDSDEEDEKKDEVSIDPTLKQPIQPWKNNQMHSALSGAESLNAQWFISPVVNIRAFKETAEEELQFTNSRMGVSDEYEPEQETLSSFLGCSSRTTSRILKDISLEKLLEPGKRSLNDDLEALDQPSLILPETLKTHRACMDRMKRFSDHSTKSCYFQKMRYYKWETFGNKMCPSDFGTYIEEGKELEKPDPKYFNISLYPSSFIFIHDTFYIDTSRPECQDISAEIREFMANKSCFGPTKVESMTGVTVMDLTLRLGQPYLFLHSGNCEHLIQFTDLRLMTKDDEQDESKYPIMTFERGGEVRCMACKKMEAGMGAYFNNRPLELRHTPMNPYTSCLAAERKMEGKLTSGTLHMAIRVKRKKKDPSVVKAECIGLVGTQFKFDSLCDFQYLPIRGKPQSDVFDDLIPRLIPTDLPSALCWWDKPELNGEETPLFLPPFQFSRYNTPSNKILCRETVFGEKTRKKALGHGHNLRVERKALSVNVHANDDFPLAPTADALADANFRCKNEGPHRMLFELFEERPLWTRVAVAYRTKLEETLLKSLLQKYAFYINNGPWGRLWCKFGYDPRKDPNSVLYQTLMVSFRQHTKIPERQRLKVSTSERKLGDEGEGTNSVNYVNFRSAQDLLRKNQSLEFVPDSGFISVATLDQIRDLIKEDVKKTSSEMEVDESDGMEITIDEEW</sequence>
<accession>A0A8R1UEH7</accession>
<feature type="chain" id="PRO_5043668905" evidence="6">
    <location>
        <begin position="18"/>
        <end position="886"/>
    </location>
</feature>
<keyword evidence="3" id="KW-0804">Transcription</keyword>
<dbReference type="InterPro" id="IPR042536">
    <property type="entry name" value="TFIIIC_tauA_Sfc1"/>
</dbReference>
<dbReference type="Pfam" id="PF12251">
    <property type="entry name" value="SNAPC3"/>
    <property type="match status" value="1"/>
</dbReference>
<reference evidence="7" key="2">
    <citation type="submission" date="2022-06" db="UniProtKB">
        <authorList>
            <consortium name="EnsemblMetazoa"/>
        </authorList>
    </citation>
    <scope>IDENTIFICATION</scope>
    <source>
        <strain evidence="7">PS312</strain>
    </source>
</reference>
<comment type="subcellular location">
    <subcellularLocation>
        <location evidence="1">Nucleus</location>
    </subcellularLocation>
</comment>
<gene>
    <name evidence="7" type="primary">WBGene00112193</name>
</gene>
<dbReference type="Gene3D" id="3.10.100.10">
    <property type="entry name" value="Mannose-Binding Protein A, subunit A"/>
    <property type="match status" value="1"/>
</dbReference>
<keyword evidence="8" id="KW-1185">Reference proteome</keyword>
<evidence type="ECO:0000313" key="7">
    <source>
        <dbReference type="EnsemblMetazoa" id="PPA22639.1"/>
    </source>
</evidence>
<evidence type="ECO:0000256" key="3">
    <source>
        <dbReference type="ARBA" id="ARBA00023163"/>
    </source>
</evidence>
<dbReference type="InterPro" id="IPR016187">
    <property type="entry name" value="CTDL_fold"/>
</dbReference>
<dbReference type="GO" id="GO:0000127">
    <property type="term" value="C:transcription factor TFIIIC complex"/>
    <property type="evidence" value="ECO:0000318"/>
    <property type="project" value="GO_Central"/>
</dbReference>
<dbReference type="GO" id="GO:0006384">
    <property type="term" value="P:transcription initiation at RNA polymerase III promoter"/>
    <property type="evidence" value="ECO:0007669"/>
    <property type="project" value="InterPro"/>
</dbReference>
<dbReference type="InterPro" id="IPR016186">
    <property type="entry name" value="C-type_lectin-like/link_sf"/>
</dbReference>
<evidence type="ECO:0000256" key="4">
    <source>
        <dbReference type="ARBA" id="ARBA00023242"/>
    </source>
</evidence>
<dbReference type="PANTHER" id="PTHR13230">
    <property type="entry name" value="GENERAL TRANSCRIPTION FACTOR IIIC, POLYPEPTIDE 5"/>
    <property type="match status" value="1"/>
</dbReference>
<dbReference type="Proteomes" id="UP000005239">
    <property type="component" value="Unassembled WGS sequence"/>
</dbReference>
<dbReference type="PROSITE" id="PS50041">
    <property type="entry name" value="C_TYPE_LECTIN_2"/>
    <property type="match status" value="1"/>
</dbReference>
<feature type="region of interest" description="Disordered" evidence="5">
    <location>
        <begin position="26"/>
        <end position="48"/>
    </location>
</feature>
<evidence type="ECO:0000313" key="8">
    <source>
        <dbReference type="Proteomes" id="UP000005239"/>
    </source>
</evidence>
<dbReference type="Pfam" id="PF00059">
    <property type="entry name" value="Lectin_C"/>
    <property type="match status" value="1"/>
</dbReference>
<keyword evidence="6" id="KW-0732">Signal</keyword>
<keyword evidence="4" id="KW-0539">Nucleus</keyword>
<protein>
    <submittedName>
        <fullName evidence="7">Small nuclear RNA-activating complex polypeptide 3</fullName>
    </submittedName>
</protein>
<proteinExistence type="predicted"/>
<dbReference type="InterPro" id="IPR041499">
    <property type="entry name" value="Tfc1/Sfc1_N"/>
</dbReference>
<dbReference type="Pfam" id="PF09734">
    <property type="entry name" value="Tau95"/>
    <property type="match status" value="1"/>
</dbReference>
<organism evidence="7 8">
    <name type="scientific">Pristionchus pacificus</name>
    <name type="common">Parasitic nematode worm</name>
    <dbReference type="NCBI Taxonomy" id="54126"/>
    <lineage>
        <taxon>Eukaryota</taxon>
        <taxon>Metazoa</taxon>
        <taxon>Ecdysozoa</taxon>
        <taxon>Nematoda</taxon>
        <taxon>Chromadorea</taxon>
        <taxon>Rhabditida</taxon>
        <taxon>Rhabditina</taxon>
        <taxon>Diplogasteromorpha</taxon>
        <taxon>Diplogasteroidea</taxon>
        <taxon>Neodiplogasteridae</taxon>
        <taxon>Pristionchus</taxon>
    </lineage>
</organism>
<dbReference type="InterPro" id="IPR022042">
    <property type="entry name" value="snRNA-activating_su3"/>
</dbReference>
<dbReference type="SMART" id="SM00034">
    <property type="entry name" value="CLECT"/>
    <property type="match status" value="1"/>
</dbReference>
<dbReference type="GO" id="GO:0005634">
    <property type="term" value="C:nucleus"/>
    <property type="evidence" value="ECO:0007669"/>
    <property type="project" value="UniProtKB-SubCell"/>
</dbReference>
<accession>A0A2A6B6Z0</accession>